<proteinExistence type="predicted"/>
<protein>
    <submittedName>
        <fullName evidence="1">Uncharacterized protein</fullName>
    </submittedName>
</protein>
<comment type="caution">
    <text evidence="1">The sequence shown here is derived from an EMBL/GenBank/DDBJ whole genome shotgun (WGS) entry which is preliminary data.</text>
</comment>
<dbReference type="AlphaFoldDB" id="A0ABD6ECZ4"/>
<accession>A0ABD6ECZ4</accession>
<reference evidence="1 2" key="1">
    <citation type="submission" date="2024-08" db="EMBL/GenBank/DDBJ databases">
        <title>Gnathostoma spinigerum genome.</title>
        <authorList>
            <person name="Gonzalez-Bertolin B."/>
            <person name="Monzon S."/>
            <person name="Zaballos A."/>
            <person name="Jimenez P."/>
            <person name="Dekumyoy P."/>
            <person name="Varona S."/>
            <person name="Cuesta I."/>
            <person name="Sumanam S."/>
            <person name="Adisakwattana P."/>
            <person name="Gasser R.B."/>
            <person name="Hernandez-Gonzalez A."/>
            <person name="Young N.D."/>
            <person name="Perteguer M.J."/>
        </authorList>
    </citation>
    <scope>NUCLEOTIDE SEQUENCE [LARGE SCALE GENOMIC DNA]</scope>
    <source>
        <strain evidence="1">AL3</strain>
        <tissue evidence="1">Liver</tissue>
    </source>
</reference>
<keyword evidence="2" id="KW-1185">Reference proteome</keyword>
<evidence type="ECO:0000313" key="1">
    <source>
        <dbReference type="EMBL" id="MFH4977838.1"/>
    </source>
</evidence>
<dbReference type="EMBL" id="JBGFUD010002658">
    <property type="protein sequence ID" value="MFH4977838.1"/>
    <property type="molecule type" value="Genomic_DNA"/>
</dbReference>
<name>A0ABD6ECZ4_9BILA</name>
<gene>
    <name evidence="1" type="ORF">AB6A40_004547</name>
</gene>
<dbReference type="PANTHER" id="PTHR37443:SF1">
    <property type="entry name" value="PROTEIN CBG23797"/>
    <property type="match status" value="1"/>
</dbReference>
<organism evidence="1 2">
    <name type="scientific">Gnathostoma spinigerum</name>
    <dbReference type="NCBI Taxonomy" id="75299"/>
    <lineage>
        <taxon>Eukaryota</taxon>
        <taxon>Metazoa</taxon>
        <taxon>Ecdysozoa</taxon>
        <taxon>Nematoda</taxon>
        <taxon>Chromadorea</taxon>
        <taxon>Rhabditida</taxon>
        <taxon>Spirurina</taxon>
        <taxon>Gnathostomatomorpha</taxon>
        <taxon>Gnathostomatoidea</taxon>
        <taxon>Gnathostomatidae</taxon>
        <taxon>Gnathostoma</taxon>
    </lineage>
</organism>
<dbReference type="PANTHER" id="PTHR37443">
    <property type="entry name" value="PROTEIN CBG09852-RELATED"/>
    <property type="match status" value="1"/>
</dbReference>
<dbReference type="Proteomes" id="UP001608902">
    <property type="component" value="Unassembled WGS sequence"/>
</dbReference>
<sequence length="101" mass="10974">MQLVANLNHSTSACGLCNIQMACSPKCYYVPGGNTIGIVDQVCDLPNIKQACIMSPSTFDTESGLCQPWPPRFVFNLNADVIILADIDDKVVSGFHITIIR</sequence>
<dbReference type="InterPro" id="IPR040271">
    <property type="entry name" value="T19C3.2-like"/>
</dbReference>
<evidence type="ECO:0000313" key="2">
    <source>
        <dbReference type="Proteomes" id="UP001608902"/>
    </source>
</evidence>